<feature type="transmembrane region" description="Helical" evidence="6">
    <location>
        <begin position="215"/>
        <end position="236"/>
    </location>
</feature>
<feature type="transmembrane region" description="Helical" evidence="6">
    <location>
        <begin position="123"/>
        <end position="143"/>
    </location>
</feature>
<dbReference type="GO" id="GO:0005886">
    <property type="term" value="C:plasma membrane"/>
    <property type="evidence" value="ECO:0007669"/>
    <property type="project" value="UniProtKB-SubCell"/>
</dbReference>
<dbReference type="PANTHER" id="PTHR30250:SF11">
    <property type="entry name" value="O-ANTIGEN TRANSPORTER-RELATED"/>
    <property type="match status" value="1"/>
</dbReference>
<feature type="transmembrane region" description="Helical" evidence="6">
    <location>
        <begin position="149"/>
        <end position="168"/>
    </location>
</feature>
<organism evidence="7 8">
    <name type="scientific">Metarhizobium album</name>
    <dbReference type="NCBI Taxonomy" id="2182425"/>
    <lineage>
        <taxon>Bacteria</taxon>
        <taxon>Pseudomonadati</taxon>
        <taxon>Pseudomonadota</taxon>
        <taxon>Alphaproteobacteria</taxon>
        <taxon>Hyphomicrobiales</taxon>
        <taxon>Rhizobiaceae</taxon>
        <taxon>Metarhizobium</taxon>
    </lineage>
</organism>
<evidence type="ECO:0000313" key="7">
    <source>
        <dbReference type="EMBL" id="PWE52164.1"/>
    </source>
</evidence>
<sequence>MAFIETAERLLPSGLRAVVTPLLRKVSAAITGDGEKAAAQRMALTAFVIRVVSAAIAFVSQIIQARIMGEFQYGIFVFVWVMVVLFGNLSCLGFHSTVIRFLPQYRAVGALDEIRGLTVTVRIFAMLSASALAVVGYIGITLFSASIESYYAVPLFLGLFTLPMIALGDVLDGTARANSWAVTALSPTYIIRPTLILVFMLIAVRSGAAHTAETAMLAALAATYVTTLGQFLTVTWRLGKRYVRGAMKIDFFGWLRFAVPIFLIEGFSFLLTNSDVIVVGLYLDPDQVAIYFAATKTMALVQFVYFSVKAAAAPRFSAMIAENDMRSLASFAGETVRWTFWPSLAVGLAVLAVGEPLLSLFGPAFTAGYVLMAILFAGILCKAMIGPGEVLLTMAGRQKLCVVLYAGALSANILLNITLIPLFGLVGAASAAAGAMMVEALLLHIAVRRSLGIVLFAFADPLALFKTKVA</sequence>
<comment type="caution">
    <text evidence="7">The sequence shown here is derived from an EMBL/GenBank/DDBJ whole genome shotgun (WGS) entry which is preliminary data.</text>
</comment>
<feature type="transmembrane region" description="Helical" evidence="6">
    <location>
        <begin position="289"/>
        <end position="308"/>
    </location>
</feature>
<keyword evidence="3 6" id="KW-0812">Transmembrane</keyword>
<feature type="transmembrane region" description="Helical" evidence="6">
    <location>
        <begin position="335"/>
        <end position="354"/>
    </location>
</feature>
<evidence type="ECO:0000256" key="6">
    <source>
        <dbReference type="SAM" id="Phobius"/>
    </source>
</evidence>
<dbReference type="Proteomes" id="UP000245252">
    <property type="component" value="Unassembled WGS sequence"/>
</dbReference>
<comment type="subcellular location">
    <subcellularLocation>
        <location evidence="1">Cell membrane</location>
        <topology evidence="1">Multi-pass membrane protein</topology>
    </subcellularLocation>
</comment>
<evidence type="ECO:0000256" key="1">
    <source>
        <dbReference type="ARBA" id="ARBA00004651"/>
    </source>
</evidence>
<dbReference type="OrthoDB" id="9800982at2"/>
<evidence type="ECO:0000256" key="5">
    <source>
        <dbReference type="ARBA" id="ARBA00023136"/>
    </source>
</evidence>
<dbReference type="Pfam" id="PF01943">
    <property type="entry name" value="Polysacc_synt"/>
    <property type="match status" value="1"/>
</dbReference>
<evidence type="ECO:0000256" key="3">
    <source>
        <dbReference type="ARBA" id="ARBA00022692"/>
    </source>
</evidence>
<proteinExistence type="predicted"/>
<feature type="transmembrane region" description="Helical" evidence="6">
    <location>
        <begin position="75"/>
        <end position="102"/>
    </location>
</feature>
<reference evidence="7 8" key="1">
    <citation type="submission" date="2018-05" db="EMBL/GenBank/DDBJ databases">
        <title>The draft genome of strain NS-104.</title>
        <authorList>
            <person name="Hang P."/>
            <person name="Jiang J."/>
        </authorList>
    </citation>
    <scope>NUCLEOTIDE SEQUENCE [LARGE SCALE GENOMIC DNA]</scope>
    <source>
        <strain evidence="7 8">NS-104</strain>
    </source>
</reference>
<evidence type="ECO:0000256" key="2">
    <source>
        <dbReference type="ARBA" id="ARBA00022475"/>
    </source>
</evidence>
<feature type="transmembrane region" description="Helical" evidence="6">
    <location>
        <begin position="360"/>
        <end position="381"/>
    </location>
</feature>
<evidence type="ECO:0000313" key="8">
    <source>
        <dbReference type="Proteomes" id="UP000245252"/>
    </source>
</evidence>
<name>A0A2U2DFW5_9HYPH</name>
<dbReference type="EMBL" id="QFBC01000033">
    <property type="protein sequence ID" value="PWE52164.1"/>
    <property type="molecule type" value="Genomic_DNA"/>
</dbReference>
<keyword evidence="8" id="KW-1185">Reference proteome</keyword>
<keyword evidence="4 6" id="KW-1133">Transmembrane helix</keyword>
<feature type="transmembrane region" description="Helical" evidence="6">
    <location>
        <begin position="43"/>
        <end position="63"/>
    </location>
</feature>
<protein>
    <submittedName>
        <fullName evidence="7">Multi antimicrobial extrusion protein MatE</fullName>
    </submittedName>
</protein>
<gene>
    <name evidence="7" type="ORF">DEM27_32470</name>
</gene>
<dbReference type="AlphaFoldDB" id="A0A2U2DFW5"/>
<evidence type="ECO:0000256" key="4">
    <source>
        <dbReference type="ARBA" id="ARBA00022989"/>
    </source>
</evidence>
<dbReference type="InterPro" id="IPR050833">
    <property type="entry name" value="Poly_Biosynth_Transport"/>
</dbReference>
<dbReference type="InterPro" id="IPR002797">
    <property type="entry name" value="Polysacc_synth"/>
</dbReference>
<dbReference type="RefSeq" id="WP_109462361.1">
    <property type="nucleotide sequence ID" value="NZ_QFBC01000033.1"/>
</dbReference>
<keyword evidence="5 6" id="KW-0472">Membrane</keyword>
<feature type="transmembrane region" description="Helical" evidence="6">
    <location>
        <begin position="180"/>
        <end position="203"/>
    </location>
</feature>
<dbReference type="PANTHER" id="PTHR30250">
    <property type="entry name" value="PST FAMILY PREDICTED COLANIC ACID TRANSPORTER"/>
    <property type="match status" value="1"/>
</dbReference>
<accession>A0A2U2DFW5</accession>
<feature type="transmembrane region" description="Helical" evidence="6">
    <location>
        <begin position="257"/>
        <end position="283"/>
    </location>
</feature>
<keyword evidence="2" id="KW-1003">Cell membrane</keyword>